<keyword evidence="3" id="KW-0732">Signal</keyword>
<feature type="compositionally biased region" description="Polar residues" evidence="1">
    <location>
        <begin position="553"/>
        <end position="565"/>
    </location>
</feature>
<keyword evidence="5" id="KW-1185">Reference proteome</keyword>
<feature type="compositionally biased region" description="Polar residues" evidence="1">
    <location>
        <begin position="502"/>
        <end position="512"/>
    </location>
</feature>
<evidence type="ECO:0000313" key="4">
    <source>
        <dbReference type="EMBL" id="KAF6027912.1"/>
    </source>
</evidence>
<feature type="compositionally biased region" description="Basic and acidic residues" evidence="1">
    <location>
        <begin position="317"/>
        <end position="334"/>
    </location>
</feature>
<proteinExistence type="predicted"/>
<feature type="chain" id="PRO_5029896147" description="SUEL-type lectin domain-containing protein" evidence="3">
    <location>
        <begin position="28"/>
        <end position="581"/>
    </location>
</feature>
<protein>
    <recommendedName>
        <fullName evidence="6">SUEL-type lectin domain-containing protein</fullName>
    </recommendedName>
</protein>
<feature type="region of interest" description="Disordered" evidence="1">
    <location>
        <begin position="317"/>
        <end position="581"/>
    </location>
</feature>
<accession>A0A7J7JNH4</accession>
<evidence type="ECO:0000256" key="2">
    <source>
        <dbReference type="SAM" id="Phobius"/>
    </source>
</evidence>
<feature type="signal peptide" evidence="3">
    <location>
        <begin position="1"/>
        <end position="27"/>
    </location>
</feature>
<feature type="transmembrane region" description="Helical" evidence="2">
    <location>
        <begin position="222"/>
        <end position="245"/>
    </location>
</feature>
<evidence type="ECO:0000313" key="5">
    <source>
        <dbReference type="Proteomes" id="UP000593567"/>
    </source>
</evidence>
<keyword evidence="2" id="KW-1133">Transmembrane helix</keyword>
<keyword evidence="2" id="KW-0472">Membrane</keyword>
<organism evidence="4 5">
    <name type="scientific">Bugula neritina</name>
    <name type="common">Brown bryozoan</name>
    <name type="synonym">Sertularia neritina</name>
    <dbReference type="NCBI Taxonomy" id="10212"/>
    <lineage>
        <taxon>Eukaryota</taxon>
        <taxon>Metazoa</taxon>
        <taxon>Spiralia</taxon>
        <taxon>Lophotrochozoa</taxon>
        <taxon>Bryozoa</taxon>
        <taxon>Gymnolaemata</taxon>
        <taxon>Cheilostomatida</taxon>
        <taxon>Flustrina</taxon>
        <taxon>Buguloidea</taxon>
        <taxon>Bugulidae</taxon>
        <taxon>Bugula</taxon>
    </lineage>
</organism>
<name>A0A7J7JNH4_BUGNE</name>
<dbReference type="EMBL" id="VXIV02002006">
    <property type="protein sequence ID" value="KAF6027912.1"/>
    <property type="molecule type" value="Genomic_DNA"/>
</dbReference>
<dbReference type="CDD" id="cd22823">
    <property type="entry name" value="Gal_Rha_Lectin"/>
    <property type="match status" value="1"/>
</dbReference>
<comment type="caution">
    <text evidence="4">The sequence shown here is derived from an EMBL/GenBank/DDBJ whole genome shotgun (WGS) entry which is preliminary data.</text>
</comment>
<reference evidence="4" key="1">
    <citation type="submission" date="2020-06" db="EMBL/GenBank/DDBJ databases">
        <title>Draft genome of Bugula neritina, a colonial animal packing powerful symbionts and potential medicines.</title>
        <authorList>
            <person name="Rayko M."/>
        </authorList>
    </citation>
    <scope>NUCLEOTIDE SEQUENCE [LARGE SCALE GENOMIC DNA]</scope>
    <source>
        <strain evidence="4">Kwan_BN1</strain>
    </source>
</reference>
<evidence type="ECO:0000256" key="1">
    <source>
        <dbReference type="SAM" id="MobiDB-lite"/>
    </source>
</evidence>
<feature type="compositionally biased region" description="Low complexity" evidence="1">
    <location>
        <begin position="359"/>
        <end position="369"/>
    </location>
</feature>
<feature type="compositionally biased region" description="Polar residues" evidence="1">
    <location>
        <begin position="445"/>
        <end position="470"/>
    </location>
</feature>
<evidence type="ECO:0000256" key="3">
    <source>
        <dbReference type="SAM" id="SignalP"/>
    </source>
</evidence>
<evidence type="ECO:0008006" key="6">
    <source>
        <dbReference type="Google" id="ProtNLM"/>
    </source>
</evidence>
<dbReference type="Proteomes" id="UP000593567">
    <property type="component" value="Unassembled WGS sequence"/>
</dbReference>
<feature type="region of interest" description="Disordered" evidence="1">
    <location>
        <begin position="290"/>
        <end position="309"/>
    </location>
</feature>
<dbReference type="AlphaFoldDB" id="A0A7J7JNH4"/>
<sequence length="581" mass="64276">MEYVDPRCVYRILILSAVLSAWAHVEAAKATPPVERIAGSCLNAGSKVTIKCPSANQNIDIISVAYAHTPNGDCNNPLADNDCQGPSDILSLQAQAACNGANLCLLDNYVLSVIQPSYSNCDVNNQLLSTGTTNTMQVKYECIEYEFCNAISDSVPDLTIATKGFPAKSVTNPSCSCDFESEDAEVFALTDIKPQGFARKKGGLIKVDCKAGRLWLPYRVKLILMIVLPIVSAIIIALIVIYCICKKRRRKAKRWRESHVRLSKAKKRQTEEEVVMDDYPVYNTSTRTPSVISFPNTKDERVDPEGNVDELGEYAAELKRKNEERRKKDLERRQGYQNQYNPRAMQYTLPLNPTPTPSTPTLTSATESPYGMRSTMQPNRRSQSIGNLRPSDRRYGYGENIDSVPDSKPLAYSKSASQSRASVRSLKRRAPQPSGPPQAPAPVHQNRTSPLYASASFNSDSVNRSRPRQGSTPALPSNPPPSYPYSRSQPRDNPYAAPYSARTPSSVSSPTHSDGPSGRSDDDDEETIVLRPTANRPKPAVAPKPHRSKYRSGRSQPGHISSQEMRQLRREMSTDSDQEST</sequence>
<feature type="compositionally biased region" description="Polar residues" evidence="1">
    <location>
        <begin position="374"/>
        <end position="386"/>
    </location>
</feature>
<gene>
    <name evidence="4" type="ORF">EB796_013774</name>
</gene>
<keyword evidence="2" id="KW-0812">Transmembrane</keyword>